<dbReference type="InterPro" id="IPR036397">
    <property type="entry name" value="RNaseH_sf"/>
</dbReference>
<proteinExistence type="predicted"/>
<accession>A0A9P0P0Y0</accession>
<keyword evidence="3" id="KW-0539">Nucleus</keyword>
<dbReference type="Pfam" id="PF05225">
    <property type="entry name" value="HTH_psq"/>
    <property type="match status" value="1"/>
</dbReference>
<keyword evidence="2" id="KW-0238">DNA-binding</keyword>
<comment type="caution">
    <text evidence="5">The sequence shown here is derived from an EMBL/GenBank/DDBJ whole genome shotgun (WGS) entry which is preliminary data.</text>
</comment>
<evidence type="ECO:0000313" key="5">
    <source>
        <dbReference type="EMBL" id="CAH1961031.1"/>
    </source>
</evidence>
<dbReference type="InterPro" id="IPR009057">
    <property type="entry name" value="Homeodomain-like_sf"/>
</dbReference>
<dbReference type="GO" id="GO:0005634">
    <property type="term" value="C:nucleus"/>
    <property type="evidence" value="ECO:0007669"/>
    <property type="project" value="UniProtKB-SubCell"/>
</dbReference>
<dbReference type="OrthoDB" id="6768588at2759"/>
<evidence type="ECO:0000313" key="6">
    <source>
        <dbReference type="Proteomes" id="UP001152888"/>
    </source>
</evidence>
<protein>
    <recommendedName>
        <fullName evidence="4">HTH CENPB-type domain-containing protein</fullName>
    </recommendedName>
</protein>
<dbReference type="Gene3D" id="3.30.420.10">
    <property type="entry name" value="Ribonuclease H-like superfamily/Ribonuclease H"/>
    <property type="match status" value="1"/>
</dbReference>
<dbReference type="InterPro" id="IPR006600">
    <property type="entry name" value="HTH_CenpB_DNA-bd_dom"/>
</dbReference>
<dbReference type="SUPFAM" id="SSF46689">
    <property type="entry name" value="Homeodomain-like"/>
    <property type="match status" value="1"/>
</dbReference>
<keyword evidence="6" id="KW-1185">Reference proteome</keyword>
<dbReference type="PROSITE" id="PS51253">
    <property type="entry name" value="HTH_CENPB"/>
    <property type="match status" value="1"/>
</dbReference>
<reference evidence="5" key="1">
    <citation type="submission" date="2022-03" db="EMBL/GenBank/DDBJ databases">
        <authorList>
            <person name="Sayadi A."/>
        </authorList>
    </citation>
    <scope>NUCLEOTIDE SEQUENCE</scope>
</reference>
<dbReference type="EMBL" id="CAKOFQ010006691">
    <property type="protein sequence ID" value="CAH1961031.1"/>
    <property type="molecule type" value="Genomic_DNA"/>
</dbReference>
<dbReference type="InterPro" id="IPR004875">
    <property type="entry name" value="DDE_SF_endonuclease_dom"/>
</dbReference>
<dbReference type="AlphaFoldDB" id="A0A9P0P0Y0"/>
<evidence type="ECO:0000256" key="3">
    <source>
        <dbReference type="ARBA" id="ARBA00023242"/>
    </source>
</evidence>
<gene>
    <name evidence="5" type="ORF">ACAOBT_LOCUS3945</name>
</gene>
<dbReference type="PANTHER" id="PTHR19303">
    <property type="entry name" value="TRANSPOSON"/>
    <property type="match status" value="1"/>
</dbReference>
<dbReference type="SUPFAM" id="SSF56219">
    <property type="entry name" value="DNase I-like"/>
    <property type="match status" value="1"/>
</dbReference>
<name>A0A9P0P0Y0_ACAOB</name>
<dbReference type="InterPro" id="IPR050863">
    <property type="entry name" value="CenT-Element_Derived"/>
</dbReference>
<comment type="subcellular location">
    <subcellularLocation>
        <location evidence="1">Nucleus</location>
    </subcellularLocation>
</comment>
<organism evidence="5 6">
    <name type="scientific">Acanthoscelides obtectus</name>
    <name type="common">Bean weevil</name>
    <name type="synonym">Bruchus obtectus</name>
    <dbReference type="NCBI Taxonomy" id="200917"/>
    <lineage>
        <taxon>Eukaryota</taxon>
        <taxon>Metazoa</taxon>
        <taxon>Ecdysozoa</taxon>
        <taxon>Arthropoda</taxon>
        <taxon>Hexapoda</taxon>
        <taxon>Insecta</taxon>
        <taxon>Pterygota</taxon>
        <taxon>Neoptera</taxon>
        <taxon>Endopterygota</taxon>
        <taxon>Coleoptera</taxon>
        <taxon>Polyphaga</taxon>
        <taxon>Cucujiformia</taxon>
        <taxon>Chrysomeloidea</taxon>
        <taxon>Chrysomelidae</taxon>
        <taxon>Bruchinae</taxon>
        <taxon>Bruchini</taxon>
        <taxon>Acanthoscelides</taxon>
    </lineage>
</organism>
<dbReference type="InterPro" id="IPR036691">
    <property type="entry name" value="Endo/exonu/phosph_ase_sf"/>
</dbReference>
<evidence type="ECO:0000256" key="2">
    <source>
        <dbReference type="ARBA" id="ARBA00023125"/>
    </source>
</evidence>
<dbReference type="Gene3D" id="1.10.10.60">
    <property type="entry name" value="Homeodomain-like"/>
    <property type="match status" value="1"/>
</dbReference>
<dbReference type="Pfam" id="PF03184">
    <property type="entry name" value="DDE_1"/>
    <property type="match status" value="1"/>
</dbReference>
<feature type="domain" description="HTH CENPB-type" evidence="4">
    <location>
        <begin position="127"/>
        <end position="202"/>
    </location>
</feature>
<evidence type="ECO:0000256" key="1">
    <source>
        <dbReference type="ARBA" id="ARBA00004123"/>
    </source>
</evidence>
<dbReference type="InterPro" id="IPR007889">
    <property type="entry name" value="HTH_Psq"/>
</dbReference>
<dbReference type="Proteomes" id="UP001152888">
    <property type="component" value="Unassembled WGS sequence"/>
</dbReference>
<dbReference type="GO" id="GO:0003677">
    <property type="term" value="F:DNA binding"/>
    <property type="evidence" value="ECO:0007669"/>
    <property type="project" value="UniProtKB-KW"/>
</dbReference>
<dbReference type="PANTHER" id="PTHR19303:SF74">
    <property type="entry name" value="POGO TRANSPOSABLE ELEMENT WITH KRAB DOMAIN"/>
    <property type="match status" value="1"/>
</dbReference>
<sequence>MVSIHLTLPGEVEVVVTSAYFPGDVEESPPPRLVRNLIDHCRRKNVHLVLGCDSNAQHTAWASTDVNQRVFYVPKTMPKKNEYDAESMEAAINDVKNNNMSYRNAANKYGVPKSTLEFKIKNPGHKDTCGPNPILSAREESDLVRWIEELATKGFSRKRDDILNSVHKFLTENPRPNPFKNNRPGESWFKAFLKRHPALVQRTSEAVSDASACVSEADIRKWFKDINSYLISKNIVIDDPSRIYNGDESGFQICPKTGKVFARKGAKNVYSVEKGSSKESITVMFSFSASGLTCPPMIIYGYKRIPEKISQTVKDPDWGIGRSDNGWMTAETFYDYVKNVFYPFLVKNNIHFAVLLFLDGHKSHLTYELSILCNELNIEVIALYPNATRILQPCDVAVFRPIKMGWKKAVREFYEQNPGEVLNKITFAPLLEKVVAKHIKKETLINGFRACGLFPFNPDAVDYTKCLGNQKEHPEVKRIPPRMDHRTFVSLTGENLIKRLKSFDNLLIE</sequence>
<evidence type="ECO:0000259" key="4">
    <source>
        <dbReference type="PROSITE" id="PS51253"/>
    </source>
</evidence>